<reference evidence="2" key="5">
    <citation type="journal article" date="2021" name="G3 (Bethesda)">
        <title>Aegilops tauschii genome assembly Aet v5.0 features greater sequence contiguity and improved annotation.</title>
        <authorList>
            <person name="Wang L."/>
            <person name="Zhu T."/>
            <person name="Rodriguez J.C."/>
            <person name="Deal K.R."/>
            <person name="Dubcovsky J."/>
            <person name="McGuire P.E."/>
            <person name="Lux T."/>
            <person name="Spannagl M."/>
            <person name="Mayer K.F.X."/>
            <person name="Baldrich P."/>
            <person name="Meyers B.C."/>
            <person name="Huo N."/>
            <person name="Gu Y.Q."/>
            <person name="Zhou H."/>
            <person name="Devos K.M."/>
            <person name="Bennetzen J.L."/>
            <person name="Unver T."/>
            <person name="Budak H."/>
            <person name="Gulick P.J."/>
            <person name="Galiba G."/>
            <person name="Kalapos B."/>
            <person name="Nelson D.R."/>
            <person name="Li P."/>
            <person name="You F.M."/>
            <person name="Luo M.C."/>
            <person name="Dvorak J."/>
        </authorList>
    </citation>
    <scope>NUCLEOTIDE SEQUENCE [LARGE SCALE GENOMIC DNA]</scope>
    <source>
        <strain evidence="2">cv. AL8/78</strain>
    </source>
</reference>
<reference evidence="3" key="2">
    <citation type="journal article" date="2017" name="Nat. Plants">
        <title>The Aegilops tauschii genome reveals multiple impacts of transposons.</title>
        <authorList>
            <person name="Zhao G."/>
            <person name="Zou C."/>
            <person name="Li K."/>
            <person name="Wang K."/>
            <person name="Li T."/>
            <person name="Gao L."/>
            <person name="Zhang X."/>
            <person name="Wang H."/>
            <person name="Yang Z."/>
            <person name="Liu X."/>
            <person name="Jiang W."/>
            <person name="Mao L."/>
            <person name="Kong X."/>
            <person name="Jiao Y."/>
            <person name="Jia J."/>
        </authorList>
    </citation>
    <scope>NUCLEOTIDE SEQUENCE [LARGE SCALE GENOMIC DNA]</scope>
    <source>
        <strain evidence="3">cv. AL8/78</strain>
    </source>
</reference>
<evidence type="ECO:0000313" key="3">
    <source>
        <dbReference type="Proteomes" id="UP000015105"/>
    </source>
</evidence>
<dbReference type="STRING" id="200361.A0A453D0R3"/>
<dbReference type="PANTHER" id="PTHR26379:SF486">
    <property type="entry name" value="OS04G0625500 PROTEIN"/>
    <property type="match status" value="1"/>
</dbReference>
<sequence length="184" mass="19461">FPWGETNPRTPAGPVALAMGNNITTCLGKPPAETSSRCVTPTATTAHNFVVDNYSLLSGAIGVDKFVSSTMFSAGDRNWNIRFYPDGDSRGPGYAAAFLHLVGGAKATSVKAKFTLSLLGKDGKVLGDSKPVSIAQTFESEGVKSCWGAIKFVEQTTLQDAGCFTVRCDLTVVKDAVVHKIINN</sequence>
<dbReference type="AlphaFoldDB" id="A0A453D0R3"/>
<dbReference type="GO" id="GO:0016567">
    <property type="term" value="P:protein ubiquitination"/>
    <property type="evidence" value="ECO:0007669"/>
    <property type="project" value="InterPro"/>
</dbReference>
<name>A0A453D0R3_AEGTS</name>
<reference evidence="2" key="3">
    <citation type="journal article" date="2017" name="Nature">
        <title>Genome sequence of the progenitor of the wheat D genome Aegilops tauschii.</title>
        <authorList>
            <person name="Luo M.C."/>
            <person name="Gu Y.Q."/>
            <person name="Puiu D."/>
            <person name="Wang H."/>
            <person name="Twardziok S.O."/>
            <person name="Deal K.R."/>
            <person name="Huo N."/>
            <person name="Zhu T."/>
            <person name="Wang L."/>
            <person name="Wang Y."/>
            <person name="McGuire P.E."/>
            <person name="Liu S."/>
            <person name="Long H."/>
            <person name="Ramasamy R.K."/>
            <person name="Rodriguez J.C."/>
            <person name="Van S.L."/>
            <person name="Yuan L."/>
            <person name="Wang Z."/>
            <person name="Xia Z."/>
            <person name="Xiao L."/>
            <person name="Anderson O.D."/>
            <person name="Ouyang S."/>
            <person name="Liang Y."/>
            <person name="Zimin A.V."/>
            <person name="Pertea G."/>
            <person name="Qi P."/>
            <person name="Bennetzen J.L."/>
            <person name="Dai X."/>
            <person name="Dawson M.W."/>
            <person name="Muller H.G."/>
            <person name="Kugler K."/>
            <person name="Rivarola-Duarte L."/>
            <person name="Spannagl M."/>
            <person name="Mayer K.F.X."/>
            <person name="Lu F.H."/>
            <person name="Bevan M.W."/>
            <person name="Leroy P."/>
            <person name="Li P."/>
            <person name="You F.M."/>
            <person name="Sun Q."/>
            <person name="Liu Z."/>
            <person name="Lyons E."/>
            <person name="Wicker T."/>
            <person name="Salzberg S.L."/>
            <person name="Devos K.M."/>
            <person name="Dvorak J."/>
        </authorList>
    </citation>
    <scope>NUCLEOTIDE SEQUENCE [LARGE SCALE GENOMIC DNA]</scope>
    <source>
        <strain evidence="2">cv. AL8/78</strain>
    </source>
</reference>
<evidence type="ECO:0000313" key="2">
    <source>
        <dbReference type="EnsemblPlants" id="AET2Gv21038800.1"/>
    </source>
</evidence>
<feature type="domain" description="MATH" evidence="1">
    <location>
        <begin position="44"/>
        <end position="176"/>
    </location>
</feature>
<dbReference type="InterPro" id="IPR002083">
    <property type="entry name" value="MATH/TRAF_dom"/>
</dbReference>
<reference evidence="3" key="1">
    <citation type="journal article" date="2014" name="Science">
        <title>Ancient hybridizations among the ancestral genomes of bread wheat.</title>
        <authorList>
            <consortium name="International Wheat Genome Sequencing Consortium,"/>
            <person name="Marcussen T."/>
            <person name="Sandve S.R."/>
            <person name="Heier L."/>
            <person name="Spannagl M."/>
            <person name="Pfeifer M."/>
            <person name="Jakobsen K.S."/>
            <person name="Wulff B.B."/>
            <person name="Steuernagel B."/>
            <person name="Mayer K.F."/>
            <person name="Olsen O.A."/>
        </authorList>
    </citation>
    <scope>NUCLEOTIDE SEQUENCE [LARGE SCALE GENOMIC DNA]</scope>
    <source>
        <strain evidence="3">cv. AL8/78</strain>
    </source>
</reference>
<proteinExistence type="predicted"/>
<dbReference type="EnsemblPlants" id="AET2Gv21038800.1">
    <property type="protein sequence ID" value="AET2Gv21038800.1"/>
    <property type="gene ID" value="AET2Gv21038800"/>
</dbReference>
<reference evidence="2" key="4">
    <citation type="submission" date="2019-03" db="UniProtKB">
        <authorList>
            <consortium name="EnsemblPlants"/>
        </authorList>
    </citation>
    <scope>IDENTIFICATION</scope>
</reference>
<dbReference type="Gene3D" id="2.60.210.10">
    <property type="entry name" value="Apoptosis, Tumor Necrosis Factor Receptor Associated Protein 2, Chain A"/>
    <property type="match status" value="1"/>
</dbReference>
<dbReference type="PROSITE" id="PS50144">
    <property type="entry name" value="MATH"/>
    <property type="match status" value="1"/>
</dbReference>
<keyword evidence="3" id="KW-1185">Reference proteome</keyword>
<dbReference type="Pfam" id="PF22486">
    <property type="entry name" value="MATH_2"/>
    <property type="match status" value="1"/>
</dbReference>
<dbReference type="Gramene" id="AET2Gv21038800.1">
    <property type="protein sequence ID" value="AET2Gv21038800.1"/>
    <property type="gene ID" value="AET2Gv21038800"/>
</dbReference>
<dbReference type="InterPro" id="IPR008974">
    <property type="entry name" value="TRAF-like"/>
</dbReference>
<organism evidence="2 3">
    <name type="scientific">Aegilops tauschii subsp. strangulata</name>
    <name type="common">Goatgrass</name>
    <dbReference type="NCBI Taxonomy" id="200361"/>
    <lineage>
        <taxon>Eukaryota</taxon>
        <taxon>Viridiplantae</taxon>
        <taxon>Streptophyta</taxon>
        <taxon>Embryophyta</taxon>
        <taxon>Tracheophyta</taxon>
        <taxon>Spermatophyta</taxon>
        <taxon>Magnoliopsida</taxon>
        <taxon>Liliopsida</taxon>
        <taxon>Poales</taxon>
        <taxon>Poaceae</taxon>
        <taxon>BOP clade</taxon>
        <taxon>Pooideae</taxon>
        <taxon>Triticodae</taxon>
        <taxon>Triticeae</taxon>
        <taxon>Triticinae</taxon>
        <taxon>Aegilops</taxon>
    </lineage>
</organism>
<dbReference type="InterPro" id="IPR045005">
    <property type="entry name" value="BPM1-6"/>
</dbReference>
<accession>A0A453D0R3</accession>
<evidence type="ECO:0000259" key="1">
    <source>
        <dbReference type="PROSITE" id="PS50144"/>
    </source>
</evidence>
<dbReference type="SUPFAM" id="SSF49599">
    <property type="entry name" value="TRAF domain-like"/>
    <property type="match status" value="1"/>
</dbReference>
<dbReference type="PANTHER" id="PTHR26379">
    <property type="entry name" value="BTB/POZ AND MATH DOMAIN-CONTAINING PROTEIN 1"/>
    <property type="match status" value="1"/>
</dbReference>
<dbReference type="CDD" id="cd00121">
    <property type="entry name" value="MATH"/>
    <property type="match status" value="1"/>
</dbReference>
<protein>
    <recommendedName>
        <fullName evidence="1">MATH domain-containing protein</fullName>
    </recommendedName>
</protein>
<dbReference type="Proteomes" id="UP000015105">
    <property type="component" value="Chromosome 2D"/>
</dbReference>